<dbReference type="PRINTS" id="PR00480">
    <property type="entry name" value="ASTACIN"/>
</dbReference>
<evidence type="ECO:0000259" key="10">
    <source>
        <dbReference type="PROSITE" id="PS50060"/>
    </source>
</evidence>
<keyword evidence="14" id="KW-1185">Reference proteome</keyword>
<feature type="non-terminal residue" evidence="13">
    <location>
        <position position="1"/>
    </location>
</feature>
<dbReference type="GO" id="GO:0006508">
    <property type="term" value="P:proteolysis"/>
    <property type="evidence" value="ECO:0007669"/>
    <property type="project" value="UniProtKB-KW"/>
</dbReference>
<dbReference type="GO" id="GO:0016020">
    <property type="term" value="C:membrane"/>
    <property type="evidence" value="ECO:0007669"/>
    <property type="project" value="InterPro"/>
</dbReference>
<dbReference type="PANTHER" id="PTHR10127:SF780">
    <property type="entry name" value="METALLOENDOPEPTIDASE"/>
    <property type="match status" value="1"/>
</dbReference>
<feature type="binding site" evidence="8">
    <location>
        <position position="135"/>
    </location>
    <ligand>
        <name>Zn(2+)</name>
        <dbReference type="ChEBI" id="CHEBI:29105"/>
        <note>catalytic</note>
    </ligand>
</feature>
<feature type="domain" description="Sushi" evidence="11">
    <location>
        <begin position="241"/>
        <end position="298"/>
    </location>
</feature>
<dbReference type="SMART" id="SM00032">
    <property type="entry name" value="CCP"/>
    <property type="match status" value="1"/>
</dbReference>
<evidence type="ECO:0000256" key="6">
    <source>
        <dbReference type="ARBA" id="ARBA00023157"/>
    </source>
</evidence>
<feature type="domain" description="Peptidase M12A" evidence="12">
    <location>
        <begin position="38"/>
        <end position="239"/>
    </location>
</feature>
<feature type="chain" id="PRO_5035968519" description="Metalloendopeptidase" evidence="9">
    <location>
        <begin position="17"/>
        <end position="386"/>
    </location>
</feature>
<evidence type="ECO:0000259" key="12">
    <source>
        <dbReference type="PROSITE" id="PS51864"/>
    </source>
</evidence>
<evidence type="ECO:0000313" key="13">
    <source>
        <dbReference type="EMBL" id="CAG5136641.1"/>
    </source>
</evidence>
<dbReference type="OrthoDB" id="291007at2759"/>
<keyword evidence="4 8" id="KW-0862">Zinc</keyword>
<dbReference type="Pfam" id="PF00084">
    <property type="entry name" value="Sushi"/>
    <property type="match status" value="1"/>
</dbReference>
<keyword evidence="9" id="KW-0732">Signal</keyword>
<evidence type="ECO:0000256" key="9">
    <source>
        <dbReference type="RuleBase" id="RU361183"/>
    </source>
</evidence>
<proteinExistence type="predicted"/>
<accession>A0A8S4AF54</accession>
<feature type="disulfide bond" evidence="7">
    <location>
        <begin position="269"/>
        <end position="296"/>
    </location>
</feature>
<dbReference type="EMBL" id="CAJHNH020008552">
    <property type="protein sequence ID" value="CAG5136641.1"/>
    <property type="molecule type" value="Genomic_DNA"/>
</dbReference>
<dbReference type="EC" id="3.4.24.-" evidence="9"/>
<feature type="binding site" evidence="8">
    <location>
        <position position="141"/>
    </location>
    <ligand>
        <name>Zn(2+)</name>
        <dbReference type="ChEBI" id="CHEBI:29105"/>
        <note>catalytic</note>
    </ligand>
</feature>
<dbReference type="InterPro" id="IPR035976">
    <property type="entry name" value="Sushi/SCR/CCP_sf"/>
</dbReference>
<sequence>MFYPFLLLIFFFYYNAEENIGVNIFLTEGDILVNRKRNADSQYFKTWYNRSVPYLFDVSVGKCADLQVLIEAAMTGIQNSSCIQFKRRNTEKDYIRFIMPSSGCYSPIGRVGGPQDIGLGDGCFAHGTIQHEILHALGLWHEQSRSDRDEYIKVMWDNIPREHYSNFGTRSLSESHQIFLTMPYDYGSLMHYSNNTFAIDRHKPTLVPKQDLPRGVVMGQRAGMSQGDVDKINALYRCDITNCSQPDLLKDGEILGNDFSVGAKINYICNVGFSLIGAPERVCRDIGEWSGQSPICLASNQEIPLHYCNFDGEMSQFCGWTQARDEELDWDLQTGPTPSDGTGPNWDHTLSTITVEGSVGFGYTSDIAIDDVIIGDCNSFKPLALM</sequence>
<feature type="signal peptide" evidence="9">
    <location>
        <begin position="1"/>
        <end position="16"/>
    </location>
</feature>
<evidence type="ECO:0000256" key="7">
    <source>
        <dbReference type="PROSITE-ProRule" id="PRU00302"/>
    </source>
</evidence>
<dbReference type="Gene3D" id="3.40.390.10">
    <property type="entry name" value="Collagenase (Catalytic Domain)"/>
    <property type="match status" value="1"/>
</dbReference>
<dbReference type="Gene3D" id="2.60.120.200">
    <property type="match status" value="1"/>
</dbReference>
<dbReference type="Proteomes" id="UP000678393">
    <property type="component" value="Unassembled WGS sequence"/>
</dbReference>
<dbReference type="GO" id="GO:0004222">
    <property type="term" value="F:metalloendopeptidase activity"/>
    <property type="evidence" value="ECO:0007669"/>
    <property type="project" value="UniProtKB-UniRule"/>
</dbReference>
<evidence type="ECO:0000259" key="11">
    <source>
        <dbReference type="PROSITE" id="PS50923"/>
    </source>
</evidence>
<dbReference type="InterPro" id="IPR006026">
    <property type="entry name" value="Peptidase_Metallo"/>
</dbReference>
<evidence type="ECO:0000256" key="5">
    <source>
        <dbReference type="ARBA" id="ARBA00023049"/>
    </source>
</evidence>
<evidence type="ECO:0000313" key="14">
    <source>
        <dbReference type="Proteomes" id="UP000678393"/>
    </source>
</evidence>
<keyword evidence="3 8" id="KW-0378">Hydrolase</keyword>
<dbReference type="PROSITE" id="PS50060">
    <property type="entry name" value="MAM_2"/>
    <property type="match status" value="1"/>
</dbReference>
<dbReference type="SUPFAM" id="SSF57535">
    <property type="entry name" value="Complement control module/SCR domain"/>
    <property type="match status" value="1"/>
</dbReference>
<dbReference type="AlphaFoldDB" id="A0A8S4AF54"/>
<feature type="binding site" evidence="8">
    <location>
        <position position="131"/>
    </location>
    <ligand>
        <name>Zn(2+)</name>
        <dbReference type="ChEBI" id="CHEBI:29105"/>
        <note>catalytic</note>
    </ligand>
</feature>
<dbReference type="PANTHER" id="PTHR10127">
    <property type="entry name" value="DISCOIDIN, CUB, EGF, LAMININ , AND ZINC METALLOPROTEASE DOMAIN CONTAINING"/>
    <property type="match status" value="1"/>
</dbReference>
<evidence type="ECO:0000256" key="4">
    <source>
        <dbReference type="ARBA" id="ARBA00022833"/>
    </source>
</evidence>
<dbReference type="SUPFAM" id="SSF55486">
    <property type="entry name" value="Metalloproteases ('zincins'), catalytic domain"/>
    <property type="match status" value="1"/>
</dbReference>
<keyword evidence="5 8" id="KW-0482">Metalloprotease</keyword>
<dbReference type="InterPro" id="IPR000998">
    <property type="entry name" value="MAM_dom"/>
</dbReference>
<name>A0A8S4AF54_9EUPU</name>
<reference evidence="13" key="1">
    <citation type="submission" date="2021-04" db="EMBL/GenBank/DDBJ databases">
        <authorList>
            <consortium name="Molecular Ecology Group"/>
        </authorList>
    </citation>
    <scope>NUCLEOTIDE SEQUENCE</scope>
</reference>
<dbReference type="InterPro" id="IPR034035">
    <property type="entry name" value="Astacin-like_dom"/>
</dbReference>
<dbReference type="GO" id="GO:0008270">
    <property type="term" value="F:zinc ion binding"/>
    <property type="evidence" value="ECO:0007669"/>
    <property type="project" value="UniProtKB-UniRule"/>
</dbReference>
<dbReference type="InterPro" id="IPR024079">
    <property type="entry name" value="MetalloPept_cat_dom_sf"/>
</dbReference>
<comment type="caution">
    <text evidence="7">Lacks conserved residue(s) required for the propagation of feature annotation.</text>
</comment>
<organism evidence="13 14">
    <name type="scientific">Candidula unifasciata</name>
    <dbReference type="NCBI Taxonomy" id="100452"/>
    <lineage>
        <taxon>Eukaryota</taxon>
        <taxon>Metazoa</taxon>
        <taxon>Spiralia</taxon>
        <taxon>Lophotrochozoa</taxon>
        <taxon>Mollusca</taxon>
        <taxon>Gastropoda</taxon>
        <taxon>Heterobranchia</taxon>
        <taxon>Euthyneura</taxon>
        <taxon>Panpulmonata</taxon>
        <taxon>Eupulmonata</taxon>
        <taxon>Stylommatophora</taxon>
        <taxon>Helicina</taxon>
        <taxon>Helicoidea</taxon>
        <taxon>Geomitridae</taxon>
        <taxon>Candidula</taxon>
    </lineage>
</organism>
<dbReference type="InterPro" id="IPR001506">
    <property type="entry name" value="Peptidase_M12A"/>
</dbReference>
<keyword evidence="6 7" id="KW-1015">Disulfide bond</keyword>
<evidence type="ECO:0000256" key="3">
    <source>
        <dbReference type="ARBA" id="ARBA00022801"/>
    </source>
</evidence>
<dbReference type="InterPro" id="IPR000436">
    <property type="entry name" value="Sushi_SCR_CCP_dom"/>
</dbReference>
<dbReference type="PROSITE" id="PS51864">
    <property type="entry name" value="ASTACIN"/>
    <property type="match status" value="1"/>
</dbReference>
<gene>
    <name evidence="13" type="ORF">CUNI_LOCUS22199</name>
</gene>
<protein>
    <recommendedName>
        <fullName evidence="9">Metalloendopeptidase</fullName>
        <ecNumber evidence="9">3.4.24.-</ecNumber>
    </recommendedName>
</protein>
<dbReference type="CDD" id="cd04280">
    <property type="entry name" value="ZnMc_astacin_like"/>
    <property type="match status" value="1"/>
</dbReference>
<keyword evidence="1 8" id="KW-0645">Protease</keyword>
<feature type="active site" evidence="8">
    <location>
        <position position="132"/>
    </location>
</feature>
<dbReference type="Pfam" id="PF01400">
    <property type="entry name" value="Astacin"/>
    <property type="match status" value="1"/>
</dbReference>
<dbReference type="Gene3D" id="2.10.70.10">
    <property type="entry name" value="Complement Module, domain 1"/>
    <property type="match status" value="1"/>
</dbReference>
<comment type="caution">
    <text evidence="13">The sequence shown here is derived from an EMBL/GenBank/DDBJ whole genome shotgun (WGS) entry which is preliminary data.</text>
</comment>
<keyword evidence="7" id="KW-0768">Sushi</keyword>
<dbReference type="CDD" id="cd00033">
    <property type="entry name" value="CCP"/>
    <property type="match status" value="1"/>
</dbReference>
<dbReference type="SMART" id="SM00235">
    <property type="entry name" value="ZnMc"/>
    <property type="match status" value="1"/>
</dbReference>
<evidence type="ECO:0000256" key="8">
    <source>
        <dbReference type="PROSITE-ProRule" id="PRU01211"/>
    </source>
</evidence>
<comment type="cofactor">
    <cofactor evidence="8 9">
        <name>Zn(2+)</name>
        <dbReference type="ChEBI" id="CHEBI:29105"/>
    </cofactor>
    <text evidence="8 9">Binds 1 zinc ion per subunit.</text>
</comment>
<keyword evidence="2 8" id="KW-0479">Metal-binding</keyword>
<evidence type="ECO:0000256" key="1">
    <source>
        <dbReference type="ARBA" id="ARBA00022670"/>
    </source>
</evidence>
<feature type="domain" description="MAM" evidence="10">
    <location>
        <begin position="306"/>
        <end position="357"/>
    </location>
</feature>
<evidence type="ECO:0000256" key="2">
    <source>
        <dbReference type="ARBA" id="ARBA00022723"/>
    </source>
</evidence>
<dbReference type="PROSITE" id="PS50923">
    <property type="entry name" value="SUSHI"/>
    <property type="match status" value="1"/>
</dbReference>